<evidence type="ECO:0000313" key="7">
    <source>
        <dbReference type="EMBL" id="CAF3646998.1"/>
    </source>
</evidence>
<evidence type="ECO:0000256" key="4">
    <source>
        <dbReference type="ARBA" id="ARBA00023136"/>
    </source>
</evidence>
<feature type="compositionally biased region" description="Polar residues" evidence="5">
    <location>
        <begin position="321"/>
        <end position="334"/>
    </location>
</feature>
<feature type="region of interest" description="Disordered" evidence="5">
    <location>
        <begin position="365"/>
        <end position="449"/>
    </location>
</feature>
<keyword evidence="4 6" id="KW-0472">Membrane</keyword>
<dbReference type="SUPFAM" id="SSF48652">
    <property type="entry name" value="Tetraspanin"/>
    <property type="match status" value="1"/>
</dbReference>
<dbReference type="InterPro" id="IPR008952">
    <property type="entry name" value="Tetraspanin_EC2_sf"/>
</dbReference>
<proteinExistence type="predicted"/>
<dbReference type="Gene3D" id="1.10.1450.10">
    <property type="entry name" value="Tetraspanin"/>
    <property type="match status" value="1"/>
</dbReference>
<organism evidence="7 10">
    <name type="scientific">Rotaria socialis</name>
    <dbReference type="NCBI Taxonomy" id="392032"/>
    <lineage>
        <taxon>Eukaryota</taxon>
        <taxon>Metazoa</taxon>
        <taxon>Spiralia</taxon>
        <taxon>Gnathifera</taxon>
        <taxon>Rotifera</taxon>
        <taxon>Eurotatoria</taxon>
        <taxon>Bdelloidea</taxon>
        <taxon>Philodinida</taxon>
        <taxon>Philodinidae</taxon>
        <taxon>Rotaria</taxon>
    </lineage>
</organism>
<dbReference type="EMBL" id="CAJNYD010004887">
    <property type="protein sequence ID" value="CAF3646998.1"/>
    <property type="molecule type" value="Genomic_DNA"/>
</dbReference>
<feature type="transmembrane region" description="Helical" evidence="6">
    <location>
        <begin position="12"/>
        <end position="33"/>
    </location>
</feature>
<evidence type="ECO:0000313" key="9">
    <source>
        <dbReference type="EMBL" id="CAF4397760.1"/>
    </source>
</evidence>
<feature type="transmembrane region" description="Helical" evidence="6">
    <location>
        <begin position="54"/>
        <end position="79"/>
    </location>
</feature>
<dbReference type="Proteomes" id="UP000663833">
    <property type="component" value="Unassembled WGS sequence"/>
</dbReference>
<protein>
    <recommendedName>
        <fullName evidence="11">Tetraspanin</fullName>
    </recommendedName>
</protein>
<evidence type="ECO:0000313" key="10">
    <source>
        <dbReference type="Proteomes" id="UP000663833"/>
    </source>
</evidence>
<evidence type="ECO:0008006" key="11">
    <source>
        <dbReference type="Google" id="ProtNLM"/>
    </source>
</evidence>
<feature type="compositionally biased region" description="Basic and acidic residues" evidence="5">
    <location>
        <begin position="581"/>
        <end position="590"/>
    </location>
</feature>
<dbReference type="EMBL" id="CAJNYT010004454">
    <property type="protein sequence ID" value="CAF3664731.1"/>
    <property type="molecule type" value="Genomic_DNA"/>
</dbReference>
<keyword evidence="3 6" id="KW-1133">Transmembrane helix</keyword>
<gene>
    <name evidence="8" type="ORF">GRG538_LOCUS25982</name>
    <name evidence="9" type="ORF">HFQ381_LOCUS19853</name>
    <name evidence="7" type="ORF">LUA448_LOCUS32765</name>
</gene>
<feature type="compositionally biased region" description="Low complexity" evidence="5">
    <location>
        <begin position="479"/>
        <end position="494"/>
    </location>
</feature>
<feature type="region of interest" description="Disordered" evidence="5">
    <location>
        <begin position="316"/>
        <end position="352"/>
    </location>
</feature>
<evidence type="ECO:0000256" key="5">
    <source>
        <dbReference type="SAM" id="MobiDB-lite"/>
    </source>
</evidence>
<sequence length="590" mass="66552">MNTSMFKLVNRFALIILCVIGLIEFGLGIWTVLENRYKILAYNLADVGYIDLWILRYLSMCLFASAIITLVMCLILAWGLYSTHVFIFISSTMIALVVIAEFMIAMMAFTNKFQTRITIQEQLPKLVITYRQGNDERASRALDMLQSTFHCCGSDGRLSFQNNVPSSCNVYSVGCLTRAMSFLDSCMDVLAYILMFFSLIKLVIITYFYSFLCIYQRLKGYHHRYHPKKSKLMNESLPWRHSASFDSSSPDDMPKKIFAIANQDKITNNDNNYVEKRRIILNEYDSQSANKRVENAATILPAASLSLSLPMPISSKLSTPPYDQQVSRKLSSISERTEKTETDDSEPELLRIRQHNSKQKAIIAAANEKDKQPPPLPTKLPMIKSRKRIARDDDNDNDSGVERSSSEKSFDDQNISKANSDNTQPLIGTNTKPKSILNKPTGKTPPTLSFSNVFVTSISQRDIRQPTQNVELEKKPITSSPSSSSSLSDQLLLSDATIPKPILKKSNQQSSPSSDQDRIPPSYNDQMKISSIIHPKSYVKLSEPHILSNPPKMYVPYKAKENSLLQNAPKPAPRPSLQQVLKEKQGESLV</sequence>
<comment type="subcellular location">
    <subcellularLocation>
        <location evidence="1">Membrane</location>
        <topology evidence="1">Multi-pass membrane protein</topology>
    </subcellularLocation>
</comment>
<dbReference type="EMBL" id="CAJOBO010001643">
    <property type="protein sequence ID" value="CAF4397760.1"/>
    <property type="molecule type" value="Genomic_DNA"/>
</dbReference>
<name>A0A818QUP3_9BILA</name>
<feature type="transmembrane region" description="Helical" evidence="6">
    <location>
        <begin position="189"/>
        <end position="209"/>
    </location>
</feature>
<dbReference type="Proteomes" id="UP000663851">
    <property type="component" value="Unassembled WGS sequence"/>
</dbReference>
<feature type="compositionally biased region" description="Basic and acidic residues" evidence="5">
    <location>
        <begin position="400"/>
        <end position="411"/>
    </location>
</feature>
<feature type="transmembrane region" description="Helical" evidence="6">
    <location>
        <begin position="85"/>
        <end position="109"/>
    </location>
</feature>
<evidence type="ECO:0000256" key="1">
    <source>
        <dbReference type="ARBA" id="ARBA00004141"/>
    </source>
</evidence>
<evidence type="ECO:0000313" key="8">
    <source>
        <dbReference type="EMBL" id="CAF3664731.1"/>
    </source>
</evidence>
<dbReference type="AlphaFoldDB" id="A0A818QUP3"/>
<dbReference type="InterPro" id="IPR018499">
    <property type="entry name" value="Tetraspanin/Peripherin"/>
</dbReference>
<feature type="compositionally biased region" description="Low complexity" evidence="5">
    <location>
        <begin position="506"/>
        <end position="522"/>
    </location>
</feature>
<evidence type="ECO:0000256" key="3">
    <source>
        <dbReference type="ARBA" id="ARBA00022989"/>
    </source>
</evidence>
<evidence type="ECO:0000256" key="6">
    <source>
        <dbReference type="SAM" id="Phobius"/>
    </source>
</evidence>
<evidence type="ECO:0000256" key="2">
    <source>
        <dbReference type="ARBA" id="ARBA00022692"/>
    </source>
</evidence>
<dbReference type="Pfam" id="PF00335">
    <property type="entry name" value="Tetraspanin"/>
    <property type="match status" value="1"/>
</dbReference>
<comment type="caution">
    <text evidence="7">The sequence shown here is derived from an EMBL/GenBank/DDBJ whole genome shotgun (WGS) entry which is preliminary data.</text>
</comment>
<accession>A0A818QUP3</accession>
<feature type="region of interest" description="Disordered" evidence="5">
    <location>
        <begin position="558"/>
        <end position="590"/>
    </location>
</feature>
<keyword evidence="2 6" id="KW-0812">Transmembrane</keyword>
<feature type="compositionally biased region" description="Polar residues" evidence="5">
    <location>
        <begin position="412"/>
        <end position="433"/>
    </location>
</feature>
<reference evidence="7" key="1">
    <citation type="submission" date="2021-02" db="EMBL/GenBank/DDBJ databases">
        <authorList>
            <person name="Nowell W R."/>
        </authorList>
    </citation>
    <scope>NUCLEOTIDE SEQUENCE</scope>
</reference>
<dbReference type="PANTHER" id="PTHR19282">
    <property type="entry name" value="TETRASPANIN"/>
    <property type="match status" value="1"/>
</dbReference>
<dbReference type="Proteomes" id="UP000663872">
    <property type="component" value="Unassembled WGS sequence"/>
</dbReference>
<dbReference type="CDD" id="cd03127">
    <property type="entry name" value="tetraspanin_LEL"/>
    <property type="match status" value="1"/>
</dbReference>
<feature type="region of interest" description="Disordered" evidence="5">
    <location>
        <begin position="465"/>
        <end position="527"/>
    </location>
</feature>
<dbReference type="GO" id="GO:0016020">
    <property type="term" value="C:membrane"/>
    <property type="evidence" value="ECO:0007669"/>
    <property type="project" value="UniProtKB-SubCell"/>
</dbReference>